<dbReference type="Proteomes" id="UP000626109">
    <property type="component" value="Unassembled WGS sequence"/>
</dbReference>
<proteinExistence type="predicted"/>
<name>A0A813L295_POLGL</name>
<dbReference type="AlphaFoldDB" id="A0A813L295"/>
<comment type="caution">
    <text evidence="2">The sequence shown here is derived from an EMBL/GenBank/DDBJ whole genome shotgun (WGS) entry which is preliminary data.</text>
</comment>
<gene>
    <name evidence="2" type="ORF">PGLA2088_LOCUS40011</name>
</gene>
<protein>
    <submittedName>
        <fullName evidence="2">Uncharacterized protein</fullName>
    </submittedName>
</protein>
<evidence type="ECO:0000313" key="3">
    <source>
        <dbReference type="Proteomes" id="UP000626109"/>
    </source>
</evidence>
<sequence length="129" mass="14338">ATQLRQDHKLELAMSAPQRNLATVLRALETEEHVAASHERRGVEFAEQLAAKHHEVLMLKESLQAKGAKLDRQAEASSAEALRRCIAIEEAASDVDRRLQRSEATNRELASELASQQERRCESAAADAR</sequence>
<feature type="region of interest" description="Disordered" evidence="1">
    <location>
        <begin position="108"/>
        <end position="129"/>
    </location>
</feature>
<organism evidence="2 3">
    <name type="scientific">Polarella glacialis</name>
    <name type="common">Dinoflagellate</name>
    <dbReference type="NCBI Taxonomy" id="89957"/>
    <lineage>
        <taxon>Eukaryota</taxon>
        <taxon>Sar</taxon>
        <taxon>Alveolata</taxon>
        <taxon>Dinophyceae</taxon>
        <taxon>Suessiales</taxon>
        <taxon>Suessiaceae</taxon>
        <taxon>Polarella</taxon>
    </lineage>
</organism>
<feature type="non-terminal residue" evidence="2">
    <location>
        <position position="1"/>
    </location>
</feature>
<reference evidence="2" key="1">
    <citation type="submission" date="2021-02" db="EMBL/GenBank/DDBJ databases">
        <authorList>
            <person name="Dougan E. K."/>
            <person name="Rhodes N."/>
            <person name="Thang M."/>
            <person name="Chan C."/>
        </authorList>
    </citation>
    <scope>NUCLEOTIDE SEQUENCE</scope>
</reference>
<accession>A0A813L295</accession>
<evidence type="ECO:0000256" key="1">
    <source>
        <dbReference type="SAM" id="MobiDB-lite"/>
    </source>
</evidence>
<feature type="compositionally biased region" description="Basic and acidic residues" evidence="1">
    <location>
        <begin position="117"/>
        <end position="129"/>
    </location>
</feature>
<evidence type="ECO:0000313" key="2">
    <source>
        <dbReference type="EMBL" id="CAE8718303.1"/>
    </source>
</evidence>
<feature type="non-terminal residue" evidence="2">
    <location>
        <position position="129"/>
    </location>
</feature>
<dbReference type="EMBL" id="CAJNNW010033355">
    <property type="protein sequence ID" value="CAE8718303.1"/>
    <property type="molecule type" value="Genomic_DNA"/>
</dbReference>